<evidence type="ECO:0000256" key="1">
    <source>
        <dbReference type="ARBA" id="ARBA00038476"/>
    </source>
</evidence>
<evidence type="ECO:0000313" key="2">
    <source>
        <dbReference type="EMBL" id="KAG0689661.1"/>
    </source>
</evidence>
<dbReference type="AlphaFoldDB" id="A0A9P6WM55"/>
<accession>A0A9P6WM55</accession>
<protein>
    <submittedName>
        <fullName evidence="2">Uncharacterized protein</fullName>
    </submittedName>
</protein>
<gene>
    <name evidence="2" type="ORF">C6P40_004694</name>
</gene>
<dbReference type="EMBL" id="PUHW01000068">
    <property type="protein sequence ID" value="KAG0689661.1"/>
    <property type="molecule type" value="Genomic_DNA"/>
</dbReference>
<dbReference type="PANTHER" id="PTHR12475">
    <property type="match status" value="1"/>
</dbReference>
<dbReference type="Proteomes" id="UP000697127">
    <property type="component" value="Unassembled WGS sequence"/>
</dbReference>
<dbReference type="SUPFAM" id="SSF54637">
    <property type="entry name" value="Thioesterase/thiol ester dehydrase-isomerase"/>
    <property type="match status" value="1"/>
</dbReference>
<evidence type="ECO:0000313" key="3">
    <source>
        <dbReference type="Proteomes" id="UP000697127"/>
    </source>
</evidence>
<dbReference type="InterPro" id="IPR029069">
    <property type="entry name" value="HotDog_dom_sf"/>
</dbReference>
<proteinExistence type="inferred from homology"/>
<reference evidence="2" key="1">
    <citation type="submission" date="2020-11" db="EMBL/GenBank/DDBJ databases">
        <title>Kefir isolates.</title>
        <authorList>
            <person name="Marcisauskas S."/>
            <person name="Kim Y."/>
            <person name="Blasche S."/>
        </authorList>
    </citation>
    <scope>NUCLEOTIDE SEQUENCE</scope>
    <source>
        <strain evidence="2">Olga-1</strain>
    </source>
</reference>
<dbReference type="PANTHER" id="PTHR12475:SF4">
    <property type="entry name" value="PROTEIN THEM6"/>
    <property type="match status" value="1"/>
</dbReference>
<comment type="caution">
    <text evidence="2">The sequence shown here is derived from an EMBL/GenBank/DDBJ whole genome shotgun (WGS) entry which is preliminary data.</text>
</comment>
<comment type="similarity">
    <text evidence="1">Belongs to the lcsJ thioesterase family.</text>
</comment>
<keyword evidence="3" id="KW-1185">Reference proteome</keyword>
<sequence length="265" mass="30778">MTILLKIIGTILTIFGISSYKYLPGSYTIRFLWVVLHALYLKPINKPIKNNKNIGENISPFSTFKRYNKCCLLECDFFGFHKNNVTYFTELDLCRTECGLFALHYYFKNSILKNEKFAYVALANVSNNFLKEIKPFQNYEMNSKIIGWGDKWVWMITIFTIDEKIKIINNDTNNNNNTDNKIIPENIPPMYLNLKDGDKIGKRVSCISLAKLVFKQGRKTLDPWNIVQLSGFEDNEINLKARKNEIGVSENSNNPLELLKIFEQT</sequence>
<organism evidence="2 3">
    <name type="scientific">Pichia californica</name>
    <dbReference type="NCBI Taxonomy" id="460514"/>
    <lineage>
        <taxon>Eukaryota</taxon>
        <taxon>Fungi</taxon>
        <taxon>Dikarya</taxon>
        <taxon>Ascomycota</taxon>
        <taxon>Saccharomycotina</taxon>
        <taxon>Pichiomycetes</taxon>
        <taxon>Pichiales</taxon>
        <taxon>Pichiaceae</taxon>
        <taxon>Pichia</taxon>
    </lineage>
</organism>
<dbReference type="InterPro" id="IPR051490">
    <property type="entry name" value="THEM6_lcsJ_thioesterase"/>
</dbReference>
<name>A0A9P6WM55_9ASCO</name>
<dbReference type="OrthoDB" id="265761at2759"/>